<proteinExistence type="predicted"/>
<organism evidence="2 3">
    <name type="scientific">Staphylotrichum longicolle</name>
    <dbReference type="NCBI Taxonomy" id="669026"/>
    <lineage>
        <taxon>Eukaryota</taxon>
        <taxon>Fungi</taxon>
        <taxon>Dikarya</taxon>
        <taxon>Ascomycota</taxon>
        <taxon>Pezizomycotina</taxon>
        <taxon>Sordariomycetes</taxon>
        <taxon>Sordariomycetidae</taxon>
        <taxon>Sordariales</taxon>
        <taxon>Chaetomiaceae</taxon>
        <taxon>Staphylotrichum</taxon>
    </lineage>
</organism>
<dbReference type="Proteomes" id="UP001197093">
    <property type="component" value="Unassembled WGS sequence"/>
</dbReference>
<feature type="compositionally biased region" description="Low complexity" evidence="1">
    <location>
        <begin position="263"/>
        <end position="274"/>
    </location>
</feature>
<dbReference type="AlphaFoldDB" id="A0AAD4ERD3"/>
<evidence type="ECO:0000313" key="3">
    <source>
        <dbReference type="Proteomes" id="UP001197093"/>
    </source>
</evidence>
<evidence type="ECO:0000313" key="2">
    <source>
        <dbReference type="EMBL" id="KAG7286182.1"/>
    </source>
</evidence>
<feature type="region of interest" description="Disordered" evidence="1">
    <location>
        <begin position="222"/>
        <end position="404"/>
    </location>
</feature>
<evidence type="ECO:0000256" key="1">
    <source>
        <dbReference type="SAM" id="MobiDB-lite"/>
    </source>
</evidence>
<comment type="caution">
    <text evidence="2">The sequence shown here is derived from an EMBL/GenBank/DDBJ whole genome shotgun (WGS) entry which is preliminary data.</text>
</comment>
<name>A0AAD4ERD3_9PEZI</name>
<sequence>MSWPGADDTPPSESGAGDFGDSGVRGDRPTDLASLGALRENRRVRFSRAQVDRSLKLLSTPFESLPQLPFFAPWFGYTKDWQKGEVAGSLIGNSLNIGRIVTPAEADALAELRAKFCSRIAWTPPAVLAASLYFTYRGRTTFRFPFYTPKPASFNPTAFPTAARPFLTGPPAVRLWHFLRFNAYGLICLYVVKSVVTSFSQASYLMGVFSDKRLKGVRENLAEKAKAARSQRQHGFPPVNAPNPETPASGEVAPYRASSWSRPEQQQQLHLQRQQPPPPPSPQPAQWTQRTPESQAPPQDDDDFLFDDASPVAPSQRQQPQGSSASSLPGQTSSWDRIRQRAKAEEGAPWQQQGSESQGQQTTEQYTFAPGEQEKAYAKEQAQREFDAMLERERRGLGDSGERR</sequence>
<dbReference type="EMBL" id="JAHCVI010000004">
    <property type="protein sequence ID" value="KAG7286182.1"/>
    <property type="molecule type" value="Genomic_DNA"/>
</dbReference>
<gene>
    <name evidence="2" type="ORF">NEMBOFW57_008487</name>
</gene>
<feature type="compositionally biased region" description="Low complexity" evidence="1">
    <location>
        <begin position="351"/>
        <end position="365"/>
    </location>
</feature>
<keyword evidence="3" id="KW-1185">Reference proteome</keyword>
<feature type="compositionally biased region" description="Polar residues" evidence="1">
    <location>
        <begin position="313"/>
        <end position="335"/>
    </location>
</feature>
<reference evidence="2" key="1">
    <citation type="submission" date="2023-02" db="EMBL/GenBank/DDBJ databases">
        <authorList>
            <person name="Palmer J.M."/>
        </authorList>
    </citation>
    <scope>NUCLEOTIDE SEQUENCE</scope>
    <source>
        <strain evidence="2">FW57</strain>
    </source>
</reference>
<feature type="region of interest" description="Disordered" evidence="1">
    <location>
        <begin position="1"/>
        <end position="31"/>
    </location>
</feature>
<protein>
    <submittedName>
        <fullName evidence="2">Uncharacterized protein</fullName>
    </submittedName>
</protein>
<feature type="compositionally biased region" description="Basic and acidic residues" evidence="1">
    <location>
        <begin position="372"/>
        <end position="404"/>
    </location>
</feature>
<feature type="compositionally biased region" description="Basic and acidic residues" evidence="1">
    <location>
        <begin position="336"/>
        <end position="346"/>
    </location>
</feature>
<accession>A0AAD4ERD3</accession>